<accession>A0A0A9F4S3</accession>
<dbReference type="AlphaFoldDB" id="A0A0A9F4S3"/>
<dbReference type="Pfam" id="PF23362">
    <property type="entry name" value="DHX37_C"/>
    <property type="match status" value="1"/>
</dbReference>
<protein>
    <recommendedName>
        <fullName evidence="1">ATP-dependent RNA helicase DHX37-like C-terminal domain-containing protein</fullName>
    </recommendedName>
</protein>
<reference evidence="2" key="2">
    <citation type="journal article" date="2015" name="Data Brief">
        <title>Shoot transcriptome of the giant reed, Arundo donax.</title>
        <authorList>
            <person name="Barrero R.A."/>
            <person name="Guerrero F.D."/>
            <person name="Moolhuijzen P."/>
            <person name="Goolsby J.A."/>
            <person name="Tidwell J."/>
            <person name="Bellgard S.E."/>
            <person name="Bellgard M.I."/>
        </authorList>
    </citation>
    <scope>NUCLEOTIDE SEQUENCE</scope>
    <source>
        <tissue evidence="2">Shoot tissue taken approximately 20 cm above the soil surface</tissue>
    </source>
</reference>
<reference evidence="2" key="1">
    <citation type="submission" date="2014-09" db="EMBL/GenBank/DDBJ databases">
        <authorList>
            <person name="Magalhaes I.L.F."/>
            <person name="Oliveira U."/>
            <person name="Santos F.R."/>
            <person name="Vidigal T.H.D.A."/>
            <person name="Brescovit A.D."/>
            <person name="Santos A.J."/>
        </authorList>
    </citation>
    <scope>NUCLEOTIDE SEQUENCE</scope>
    <source>
        <tissue evidence="2">Shoot tissue taken approximately 20 cm above the soil surface</tissue>
    </source>
</reference>
<evidence type="ECO:0000259" key="1">
    <source>
        <dbReference type="Pfam" id="PF23362"/>
    </source>
</evidence>
<evidence type="ECO:0000313" key="2">
    <source>
        <dbReference type="EMBL" id="JAE08025.1"/>
    </source>
</evidence>
<sequence length="82" mass="9958">MEIRPKLMKIGPKLMKIGPKLIDSRAALRDEWNADPDFLYPEIKVWFQDKFHRQFDEIWEKMHQEVLLEGHVLFPKRKKVKV</sequence>
<dbReference type="EMBL" id="GBRH01189871">
    <property type="protein sequence ID" value="JAE08025.1"/>
    <property type="molecule type" value="Transcribed_RNA"/>
</dbReference>
<name>A0A0A9F4S3_ARUDO</name>
<dbReference type="InterPro" id="IPR056371">
    <property type="entry name" value="DHX37-like_C"/>
</dbReference>
<feature type="domain" description="ATP-dependent RNA helicase DHX37-like C-terminal" evidence="1">
    <location>
        <begin position="20"/>
        <end position="62"/>
    </location>
</feature>
<organism evidence="2">
    <name type="scientific">Arundo donax</name>
    <name type="common">Giant reed</name>
    <name type="synonym">Donax arundinaceus</name>
    <dbReference type="NCBI Taxonomy" id="35708"/>
    <lineage>
        <taxon>Eukaryota</taxon>
        <taxon>Viridiplantae</taxon>
        <taxon>Streptophyta</taxon>
        <taxon>Embryophyta</taxon>
        <taxon>Tracheophyta</taxon>
        <taxon>Spermatophyta</taxon>
        <taxon>Magnoliopsida</taxon>
        <taxon>Liliopsida</taxon>
        <taxon>Poales</taxon>
        <taxon>Poaceae</taxon>
        <taxon>PACMAD clade</taxon>
        <taxon>Arundinoideae</taxon>
        <taxon>Arundineae</taxon>
        <taxon>Arundo</taxon>
    </lineage>
</organism>
<proteinExistence type="predicted"/>